<feature type="compositionally biased region" description="Low complexity" evidence="6">
    <location>
        <begin position="589"/>
        <end position="600"/>
    </location>
</feature>
<reference evidence="8 9" key="1">
    <citation type="journal article" date="2009" name="Stand. Genomic Sci.">
        <title>Complete genome sequence of Pirellula staleyi type strain (ATCC 27377).</title>
        <authorList>
            <person name="Clum A."/>
            <person name="Tindall B.J."/>
            <person name="Sikorski J."/>
            <person name="Ivanova N."/>
            <person name="Mavrommatis K."/>
            <person name="Lucas S."/>
            <person name="Glavina del Rio T."/>
            <person name="Nolan M."/>
            <person name="Chen F."/>
            <person name="Tice H."/>
            <person name="Pitluck S."/>
            <person name="Cheng J.F."/>
            <person name="Chertkov O."/>
            <person name="Brettin T."/>
            <person name="Han C."/>
            <person name="Detter J.C."/>
            <person name="Kuske C."/>
            <person name="Bruce D."/>
            <person name="Goodwin L."/>
            <person name="Ovchinikova G."/>
            <person name="Pati A."/>
            <person name="Mikhailova N."/>
            <person name="Chen A."/>
            <person name="Palaniappan K."/>
            <person name="Land M."/>
            <person name="Hauser L."/>
            <person name="Chang Y.J."/>
            <person name="Jeffries C.D."/>
            <person name="Chain P."/>
            <person name="Rohde M."/>
            <person name="Goker M."/>
            <person name="Bristow J."/>
            <person name="Eisen J.A."/>
            <person name="Markowitz V."/>
            <person name="Hugenholtz P."/>
            <person name="Kyrpides N.C."/>
            <person name="Klenk H.P."/>
            <person name="Lapidus A."/>
        </authorList>
    </citation>
    <scope>NUCLEOTIDE SEQUENCE [LARGE SCALE GENOMIC DNA]</scope>
    <source>
        <strain evidence="9">ATCC 27377 / DSM 6068 / ICPB 4128</strain>
    </source>
</reference>
<dbReference type="Proteomes" id="UP000001887">
    <property type="component" value="Chromosome"/>
</dbReference>
<dbReference type="AlphaFoldDB" id="D2QX42"/>
<organism evidence="8 9">
    <name type="scientific">Pirellula staleyi (strain ATCC 27377 / DSM 6068 / ICPB 4128)</name>
    <name type="common">Pirella staleyi</name>
    <dbReference type="NCBI Taxonomy" id="530564"/>
    <lineage>
        <taxon>Bacteria</taxon>
        <taxon>Pseudomonadati</taxon>
        <taxon>Planctomycetota</taxon>
        <taxon>Planctomycetia</taxon>
        <taxon>Pirellulales</taxon>
        <taxon>Pirellulaceae</taxon>
        <taxon>Pirellula</taxon>
    </lineage>
</organism>
<feature type="binding site" evidence="5">
    <location>
        <position position="106"/>
    </location>
    <ligand>
        <name>ATP</name>
        <dbReference type="ChEBI" id="CHEBI:30616"/>
    </ligand>
</feature>
<feature type="region of interest" description="Disordered" evidence="6">
    <location>
        <begin position="473"/>
        <end position="500"/>
    </location>
</feature>
<dbReference type="SUPFAM" id="SSF56112">
    <property type="entry name" value="Protein kinase-like (PK-like)"/>
    <property type="match status" value="1"/>
</dbReference>
<dbReference type="GO" id="GO:0004674">
    <property type="term" value="F:protein serine/threonine kinase activity"/>
    <property type="evidence" value="ECO:0007669"/>
    <property type="project" value="UniProtKB-KW"/>
</dbReference>
<dbReference type="HOGENOM" id="CLU_288013_0_0_0"/>
<dbReference type="InterPro" id="IPR008271">
    <property type="entry name" value="Ser/Thr_kinase_AS"/>
</dbReference>
<dbReference type="EMBL" id="CP001848">
    <property type="protein sequence ID" value="ADB17882.1"/>
    <property type="molecule type" value="Genomic_DNA"/>
</dbReference>
<dbReference type="PROSITE" id="PS00108">
    <property type="entry name" value="PROTEIN_KINASE_ST"/>
    <property type="match status" value="1"/>
</dbReference>
<feature type="compositionally biased region" description="Low complexity" evidence="6">
    <location>
        <begin position="630"/>
        <end position="666"/>
    </location>
</feature>
<protein>
    <submittedName>
        <fullName evidence="8">Serine/threonine protein kinase</fullName>
    </submittedName>
</protein>
<keyword evidence="2 5" id="KW-0547">Nucleotide-binding</keyword>
<dbReference type="KEGG" id="psl:Psta_3218"/>
<dbReference type="Gene3D" id="1.10.510.10">
    <property type="entry name" value="Transferase(Phosphotransferase) domain 1"/>
    <property type="match status" value="1"/>
</dbReference>
<gene>
    <name evidence="8" type="ordered locus">Psta_3218</name>
</gene>
<feature type="domain" description="Protein kinase" evidence="7">
    <location>
        <begin position="73"/>
        <end position="327"/>
    </location>
</feature>
<evidence type="ECO:0000256" key="1">
    <source>
        <dbReference type="ARBA" id="ARBA00022679"/>
    </source>
</evidence>
<feature type="compositionally biased region" description="Low complexity" evidence="6">
    <location>
        <begin position="430"/>
        <end position="439"/>
    </location>
</feature>
<keyword evidence="8" id="KW-0723">Serine/threonine-protein kinase</keyword>
<proteinExistence type="predicted"/>
<feature type="region of interest" description="Disordered" evidence="6">
    <location>
        <begin position="328"/>
        <end position="442"/>
    </location>
</feature>
<dbReference type="InterPro" id="IPR000719">
    <property type="entry name" value="Prot_kinase_dom"/>
</dbReference>
<dbReference type="PROSITE" id="PS50011">
    <property type="entry name" value="PROTEIN_KINASE_DOM"/>
    <property type="match status" value="1"/>
</dbReference>
<dbReference type="InterPro" id="IPR011009">
    <property type="entry name" value="Kinase-like_dom_sf"/>
</dbReference>
<accession>D2QX42</accession>
<dbReference type="PROSITE" id="PS00107">
    <property type="entry name" value="PROTEIN_KINASE_ATP"/>
    <property type="match status" value="1"/>
</dbReference>
<dbReference type="PANTHER" id="PTHR43289:SF6">
    <property type="entry name" value="SERINE_THREONINE-PROTEIN KINASE NEKL-3"/>
    <property type="match status" value="1"/>
</dbReference>
<feature type="region of interest" description="Disordered" evidence="6">
    <location>
        <begin position="571"/>
        <end position="704"/>
    </location>
</feature>
<evidence type="ECO:0000256" key="6">
    <source>
        <dbReference type="SAM" id="MobiDB-lite"/>
    </source>
</evidence>
<dbReference type="PANTHER" id="PTHR43289">
    <property type="entry name" value="MITOGEN-ACTIVATED PROTEIN KINASE KINASE KINASE 20-RELATED"/>
    <property type="match status" value="1"/>
</dbReference>
<evidence type="ECO:0000256" key="3">
    <source>
        <dbReference type="ARBA" id="ARBA00022777"/>
    </source>
</evidence>
<sequence>MASAQVPVASGFLDAVQKSGLVPADHLTAMRGQVTDATDPRDLARALLRDGKLTKWQANQLLRGVTQLTLGKYRLLEQLGSGEMGKAYLAEHETLARRVALKVIAKRLTSQPAVLSRFLQDATKLAAVEHGNLTHVYDVNHEGDQFYMVMEYVEGEDLEKRVTATGPIAPAAAVDLALQVVEGLAAAGKNGLVHGDLKPSNLLVDAKGTLRVLDLGLSQLTSAPAAGGVDESSEMASLRASSFHAPEQREQRGNIDTRSDLYALGCSLYFLVTGQTPPLELTSSSEIDTAKAGLPEELKNAIVALLAPSADKRPQSLAEAKQLLETVKATLPAPKPPAAKPPVKTGAAKPPVKATGSGAMPVVSSASTSPAEPKAPPPRRPPVARPLTQTAAQPAAKAAEKVPAEKPPAKPAIKSGSARQTFKMEETDSEPAAEASSSSGGWENLSFGAAADSASEATDSAAFSFGSVASAAPVKSDAKSNAPEVKSAAAAPAVRKPPARRNAVAGNVMADSGAQMAVAAEPAGKSKGAKSNLPLILGASIGGGVLVLGGIVALVVMLFLTSDESEKVADAKGAGAQEVAGEETDTSSDEGVTGDTSGDTSGDEGEPAEAESAAAVDTAKSVDGGEPEMTAAAAPAAEAAPAAPATDPGSATTSGTPETPAAETPAEPSPAPEAPAPAPEAAPAPAPAPAPPPKPEPPKEKPFQGFAASVTLPPLPTDAAAAPLNLGPCRVADSALVLASLSGGEGAMKGKLKFDMQNANGGTAERDWEISIIPIEGEGPKTLVATLSVKQSQFQFQWAEAAKSNDMAANLCNCSLKFAAGPDTHVLALREPLSGPNLVANFEKASATTKWLIPNPPDPKKVMVSVSKVSAGGVKHRMEKPALEGLKDSDTLWLGISDDSMPLGLKIDTSMVGSKLSVMALPQYKLEGMPKPERIAKPTMAKLEQTISGMRMQGNQQQMLINQNKDLSKEQKEIQQARVTQFIEASEKANSQFAQLKKVYEDLQNGGFLEFRVFYKTEDGEVTLLVTSEGATEAAPAAGRPQVPASKDELGEPPAINLGNPDEPAEKK</sequence>
<dbReference type="CDD" id="cd14014">
    <property type="entry name" value="STKc_PknB_like"/>
    <property type="match status" value="1"/>
</dbReference>
<keyword evidence="4 5" id="KW-0067">ATP-binding</keyword>
<evidence type="ECO:0000256" key="4">
    <source>
        <dbReference type="ARBA" id="ARBA00022840"/>
    </source>
</evidence>
<keyword evidence="1" id="KW-0808">Transferase</keyword>
<evidence type="ECO:0000256" key="2">
    <source>
        <dbReference type="ARBA" id="ARBA00022741"/>
    </source>
</evidence>
<dbReference type="GO" id="GO:0005524">
    <property type="term" value="F:ATP binding"/>
    <property type="evidence" value="ECO:0007669"/>
    <property type="project" value="UniProtKB-UniRule"/>
</dbReference>
<dbReference type="OrthoDB" id="6111975at2"/>
<evidence type="ECO:0000313" key="9">
    <source>
        <dbReference type="Proteomes" id="UP000001887"/>
    </source>
</evidence>
<dbReference type="eggNOG" id="COG0515">
    <property type="taxonomic scope" value="Bacteria"/>
</dbReference>
<feature type="compositionally biased region" description="Low complexity" evidence="6">
    <location>
        <begin position="480"/>
        <end position="500"/>
    </location>
</feature>
<dbReference type="SMART" id="SM00220">
    <property type="entry name" value="S_TKc"/>
    <property type="match status" value="1"/>
</dbReference>
<dbReference type="InterPro" id="IPR017441">
    <property type="entry name" value="Protein_kinase_ATP_BS"/>
</dbReference>
<evidence type="ECO:0000259" key="7">
    <source>
        <dbReference type="PROSITE" id="PS50011"/>
    </source>
</evidence>
<feature type="compositionally biased region" description="Pro residues" evidence="6">
    <location>
        <begin position="373"/>
        <end position="384"/>
    </location>
</feature>
<name>D2QX42_PIRSD</name>
<dbReference type="Gene3D" id="3.30.200.20">
    <property type="entry name" value="Phosphorylase Kinase, domain 1"/>
    <property type="match status" value="1"/>
</dbReference>
<keyword evidence="9" id="KW-1185">Reference proteome</keyword>
<dbReference type="STRING" id="530564.Psta_3218"/>
<evidence type="ECO:0000256" key="5">
    <source>
        <dbReference type="PROSITE-ProRule" id="PRU10141"/>
    </source>
</evidence>
<feature type="compositionally biased region" description="Low complexity" evidence="6">
    <location>
        <begin position="341"/>
        <end position="355"/>
    </location>
</feature>
<evidence type="ECO:0000313" key="8">
    <source>
        <dbReference type="EMBL" id="ADB17882.1"/>
    </source>
</evidence>
<feature type="region of interest" description="Disordered" evidence="6">
    <location>
        <begin position="1029"/>
        <end position="1068"/>
    </location>
</feature>
<keyword evidence="3 8" id="KW-0418">Kinase</keyword>
<feature type="compositionally biased region" description="Basic and acidic residues" evidence="6">
    <location>
        <begin position="398"/>
        <end position="408"/>
    </location>
</feature>
<dbReference type="Pfam" id="PF00069">
    <property type="entry name" value="Pkinase"/>
    <property type="match status" value="1"/>
</dbReference>
<feature type="compositionally biased region" description="Pro residues" evidence="6">
    <location>
        <begin position="667"/>
        <end position="695"/>
    </location>
</feature>